<dbReference type="InterPro" id="IPR006811">
    <property type="entry name" value="RNA_pol_II_suA"/>
</dbReference>
<dbReference type="PANTHER" id="PTHR20383">
    <property type="entry name" value="RNA POLYMERASE II SUBUNIT A C-TERMINAL DOMAIN PHOSPHATASE"/>
    <property type="match status" value="1"/>
</dbReference>
<gene>
    <name evidence="11" type="ORF">DBRI00130_LOCUS5396</name>
</gene>
<keyword evidence="4 9" id="KW-0378">Hydrolase</keyword>
<keyword evidence="5 9" id="KW-0904">Protein phosphatase</keyword>
<proteinExistence type="inferred from homology"/>
<evidence type="ECO:0000256" key="9">
    <source>
        <dbReference type="RuleBase" id="RU369031"/>
    </source>
</evidence>
<dbReference type="EC" id="3.1.3.16" evidence="9"/>
<dbReference type="GO" id="GO:0004722">
    <property type="term" value="F:protein serine/threonine phosphatase activity"/>
    <property type="evidence" value="ECO:0007669"/>
    <property type="project" value="UniProtKB-UniRule"/>
</dbReference>
<dbReference type="AlphaFoldDB" id="A0A6S8R8X9"/>
<name>A0A6S8R8X9_9STRA</name>
<evidence type="ECO:0000256" key="1">
    <source>
        <dbReference type="ARBA" id="ARBA00004123"/>
    </source>
</evidence>
<comment type="similarity">
    <text evidence="2 9">Belongs to the SSU72 phosphatase family.</text>
</comment>
<reference evidence="11" key="1">
    <citation type="submission" date="2021-01" db="EMBL/GenBank/DDBJ databases">
        <authorList>
            <person name="Corre E."/>
            <person name="Pelletier E."/>
            <person name="Niang G."/>
            <person name="Scheremetjew M."/>
            <person name="Finn R."/>
            <person name="Kale V."/>
            <person name="Holt S."/>
            <person name="Cochrane G."/>
            <person name="Meng A."/>
            <person name="Brown T."/>
            <person name="Cohen L."/>
        </authorList>
    </citation>
    <scope>NUCLEOTIDE SEQUENCE</scope>
    <source>
        <strain evidence="11">GSO104</strain>
    </source>
</reference>
<protein>
    <recommendedName>
        <fullName evidence="9">RNA polymerase II subunit A C-terminal domain phosphatase SSU72</fullName>
        <shortName evidence="9">CTD phosphatase SSU72</shortName>
        <ecNumber evidence="9">3.1.3.16</ecNumber>
    </recommendedName>
</protein>
<comment type="catalytic activity">
    <reaction evidence="8 9">
        <text>O-phospho-L-threonyl-[protein] + H2O = L-threonyl-[protein] + phosphate</text>
        <dbReference type="Rhea" id="RHEA:47004"/>
        <dbReference type="Rhea" id="RHEA-COMP:11060"/>
        <dbReference type="Rhea" id="RHEA-COMP:11605"/>
        <dbReference type="ChEBI" id="CHEBI:15377"/>
        <dbReference type="ChEBI" id="CHEBI:30013"/>
        <dbReference type="ChEBI" id="CHEBI:43474"/>
        <dbReference type="ChEBI" id="CHEBI:61977"/>
        <dbReference type="EC" id="3.1.3.16"/>
    </reaction>
</comment>
<accession>A0A6S8R8X9</accession>
<comment type="subcellular location">
    <subcellularLocation>
        <location evidence="1 9">Nucleus</location>
    </subcellularLocation>
</comment>
<feature type="region of interest" description="Disordered" evidence="10">
    <location>
        <begin position="1"/>
        <end position="57"/>
    </location>
</feature>
<evidence type="ECO:0000256" key="6">
    <source>
        <dbReference type="ARBA" id="ARBA00023242"/>
    </source>
</evidence>
<evidence type="ECO:0000256" key="3">
    <source>
        <dbReference type="ARBA" id="ARBA00022664"/>
    </source>
</evidence>
<evidence type="ECO:0000256" key="7">
    <source>
        <dbReference type="ARBA" id="ARBA00047761"/>
    </source>
</evidence>
<comment type="catalytic activity">
    <reaction evidence="7 9">
        <text>O-phospho-L-seryl-[protein] + H2O = L-seryl-[protein] + phosphate</text>
        <dbReference type="Rhea" id="RHEA:20629"/>
        <dbReference type="Rhea" id="RHEA-COMP:9863"/>
        <dbReference type="Rhea" id="RHEA-COMP:11604"/>
        <dbReference type="ChEBI" id="CHEBI:15377"/>
        <dbReference type="ChEBI" id="CHEBI:29999"/>
        <dbReference type="ChEBI" id="CHEBI:43474"/>
        <dbReference type="ChEBI" id="CHEBI:83421"/>
        <dbReference type="EC" id="3.1.3.16"/>
    </reaction>
</comment>
<dbReference type="GO" id="GO:0006397">
    <property type="term" value="P:mRNA processing"/>
    <property type="evidence" value="ECO:0007669"/>
    <property type="project" value="UniProtKB-KW"/>
</dbReference>
<comment type="function">
    <text evidence="9">Protein phosphatase that catalyzes the dephosphorylation of the C-terminal domain of RNA polymerase II. Plays a role in RNA processing and termination.</text>
</comment>
<dbReference type="GO" id="GO:0005634">
    <property type="term" value="C:nucleus"/>
    <property type="evidence" value="ECO:0007669"/>
    <property type="project" value="UniProtKB-SubCell"/>
</dbReference>
<sequence length="256" mass="28817">MPPVTSHHSRNQPAHHSRHHHHHHHHLNSNPYLARLPRPSTPPGLPPPSSKRRESKLSFGVVCSSNINRSMEGHVVLGNAGLRVESYGTGTSVRLPGKSALEPRVFKFGTPYEEMYNSLAATPEDEAFFTHNGVLQLCRRGAAVKTAPQRWQDMSSDFIATHDVVIAFEERIYDAVVEDLQTREPTESFEPIHVICLDTKDNPHEAKLQGRVALELCWLLEAADDLVVEAPGIVESFQDERMTHTQIKVLYQLCYL</sequence>
<keyword evidence="3 9" id="KW-0507">mRNA processing</keyword>
<dbReference type="Gene3D" id="3.40.50.2300">
    <property type="match status" value="2"/>
</dbReference>
<dbReference type="Pfam" id="PF04722">
    <property type="entry name" value="Ssu72"/>
    <property type="match status" value="1"/>
</dbReference>
<organism evidence="11">
    <name type="scientific">Ditylum brightwellii</name>
    <dbReference type="NCBI Taxonomy" id="49249"/>
    <lineage>
        <taxon>Eukaryota</taxon>
        <taxon>Sar</taxon>
        <taxon>Stramenopiles</taxon>
        <taxon>Ochrophyta</taxon>
        <taxon>Bacillariophyta</taxon>
        <taxon>Mediophyceae</taxon>
        <taxon>Lithodesmiophycidae</taxon>
        <taxon>Lithodesmiales</taxon>
        <taxon>Lithodesmiaceae</taxon>
        <taxon>Ditylum</taxon>
    </lineage>
</organism>
<keyword evidence="6 9" id="KW-0539">Nucleus</keyword>
<dbReference type="EMBL" id="HBNS01006665">
    <property type="protein sequence ID" value="CAE4588971.1"/>
    <property type="molecule type" value="Transcribed_RNA"/>
</dbReference>
<evidence type="ECO:0000256" key="2">
    <source>
        <dbReference type="ARBA" id="ARBA00008978"/>
    </source>
</evidence>
<evidence type="ECO:0000313" key="11">
    <source>
        <dbReference type="EMBL" id="CAE4588971.1"/>
    </source>
</evidence>
<feature type="compositionally biased region" description="Pro residues" evidence="10">
    <location>
        <begin position="39"/>
        <end position="49"/>
    </location>
</feature>
<evidence type="ECO:0000256" key="4">
    <source>
        <dbReference type="ARBA" id="ARBA00022801"/>
    </source>
</evidence>
<feature type="compositionally biased region" description="Basic residues" evidence="10">
    <location>
        <begin position="7"/>
        <end position="27"/>
    </location>
</feature>
<evidence type="ECO:0000256" key="8">
    <source>
        <dbReference type="ARBA" id="ARBA00048336"/>
    </source>
</evidence>
<evidence type="ECO:0000256" key="5">
    <source>
        <dbReference type="ARBA" id="ARBA00022912"/>
    </source>
</evidence>
<evidence type="ECO:0000256" key="10">
    <source>
        <dbReference type="SAM" id="MobiDB-lite"/>
    </source>
</evidence>